<reference evidence="1" key="1">
    <citation type="submission" date="2021-07" db="EMBL/GenBank/DDBJ databases">
        <title>Complete Genome Sequences of Mycobacterium farcinogenes Isolated from Clinical Specimens from Patients in Thailand.</title>
        <authorList>
            <person name="Sodsai P."/>
        </authorList>
    </citation>
    <scope>NUCLEOTIDE SEQUENCE</scope>
    <source>
        <strain evidence="1">BKK/CU-MFGFA-001</strain>
    </source>
</reference>
<proteinExistence type="predicted"/>
<accession>A0ACD1FD85</accession>
<organism evidence="1 2">
    <name type="scientific">Mycolicibacterium farcinogenes</name>
    <name type="common">Mycobacterium farcinogenes</name>
    <dbReference type="NCBI Taxonomy" id="1802"/>
    <lineage>
        <taxon>Bacteria</taxon>
        <taxon>Bacillati</taxon>
        <taxon>Actinomycetota</taxon>
        <taxon>Actinomycetes</taxon>
        <taxon>Mycobacteriales</taxon>
        <taxon>Mycobacteriaceae</taxon>
        <taxon>Mycolicibacterium</taxon>
    </lineage>
</organism>
<dbReference type="EMBL" id="CP081673">
    <property type="protein sequence ID" value="QZH65023.1"/>
    <property type="molecule type" value="Genomic_DNA"/>
</dbReference>
<name>A0ACD1FD85_MYCFR</name>
<keyword evidence="2" id="KW-1185">Reference proteome</keyword>
<sequence length="271" mass="28689">MTVVGVAAVWILWGTAGQDPVPRTQSNFDALSSILATGAGLLAATVIAWTEIGSRRFAGRTTKGLLAVDKTLSILRSCATDSFSAHELRQRRKVNKQIDKLASTIEGIPAALGTRDPEVVREAQERAEGMRALQARVASMDSAEKRTIIEDLQSAKHLYDSGRWMELPAVEVAMPARLSLGYRIGWGLVAFTCFSGIVSVVILTAMAKLPQAAAVSIPFVLALVLYAALGRLGVSGDAMKQAVDVTSKAQGFVGGPAAKKDEAEGPKAEAK</sequence>
<dbReference type="Proteomes" id="UP000825598">
    <property type="component" value="Chromosome"/>
</dbReference>
<protein>
    <submittedName>
        <fullName evidence="1">Uncharacterized protein</fullName>
    </submittedName>
</protein>
<evidence type="ECO:0000313" key="2">
    <source>
        <dbReference type="Proteomes" id="UP000825598"/>
    </source>
</evidence>
<gene>
    <name evidence="1" type="ORF">K6L26_23930</name>
</gene>
<evidence type="ECO:0000313" key="1">
    <source>
        <dbReference type="EMBL" id="QZH65023.1"/>
    </source>
</evidence>